<feature type="transmembrane region" description="Helical" evidence="1">
    <location>
        <begin position="165"/>
        <end position="183"/>
    </location>
</feature>
<evidence type="ECO:0000313" key="3">
    <source>
        <dbReference type="Proteomes" id="UP000824998"/>
    </source>
</evidence>
<organism evidence="2 3">
    <name type="scientific">Amylocarpus encephaloides</name>
    <dbReference type="NCBI Taxonomy" id="45428"/>
    <lineage>
        <taxon>Eukaryota</taxon>
        <taxon>Fungi</taxon>
        <taxon>Dikarya</taxon>
        <taxon>Ascomycota</taxon>
        <taxon>Pezizomycotina</taxon>
        <taxon>Leotiomycetes</taxon>
        <taxon>Helotiales</taxon>
        <taxon>Helotiales incertae sedis</taxon>
        <taxon>Amylocarpus</taxon>
    </lineage>
</organism>
<evidence type="ECO:0000313" key="2">
    <source>
        <dbReference type="EMBL" id="KAG9237339.1"/>
    </source>
</evidence>
<gene>
    <name evidence="2" type="ORF">BJ875DRAFT_438500</name>
</gene>
<keyword evidence="3" id="KW-1185">Reference proteome</keyword>
<dbReference type="Proteomes" id="UP000824998">
    <property type="component" value="Unassembled WGS sequence"/>
</dbReference>
<accession>A0A9P7YPB1</accession>
<comment type="caution">
    <text evidence="2">The sequence shown here is derived from an EMBL/GenBank/DDBJ whole genome shotgun (WGS) entry which is preliminary data.</text>
</comment>
<dbReference type="AlphaFoldDB" id="A0A9P7YPB1"/>
<protein>
    <submittedName>
        <fullName evidence="2">Uncharacterized protein</fullName>
    </submittedName>
</protein>
<dbReference type="EMBL" id="MU251388">
    <property type="protein sequence ID" value="KAG9237339.1"/>
    <property type="molecule type" value="Genomic_DNA"/>
</dbReference>
<feature type="transmembrane region" description="Helical" evidence="1">
    <location>
        <begin position="12"/>
        <end position="33"/>
    </location>
</feature>
<sequence>MQYGMYRPDRRQTWMLFALFLVLQIAVSVIPAIPGYPSNTSARNWGILIFTVAGNLLAVLTASLSSAREEKFQGRLNSKDSYVITRGNGHKYVFIILPDTLQRKLRDLDEEEQYMDGQPLSSLPHLEDLANPVHRASTITRYTSIFYALCWIVLLYAIGGLEDDAWCLLIVGLLGMAHNMIVAGSSRSPEAHGIALEKIGGVEHPQDESTDVDLGYLKDLLSNPLEGESRKLVELGRKSRAGERPKVMDVLYALERKFPGTGHSLRPLFFPGRPRKWEEDKWKKAEYSLDTIDTRLERRRNRWYTSEELILPHLMRPPPVNT</sequence>
<keyword evidence="1" id="KW-0812">Transmembrane</keyword>
<name>A0A9P7YPB1_9HELO</name>
<dbReference type="OrthoDB" id="1937642at2759"/>
<proteinExistence type="predicted"/>
<reference evidence="2" key="1">
    <citation type="journal article" date="2021" name="IMA Fungus">
        <title>Genomic characterization of three marine fungi, including Emericellopsis atlantica sp. nov. with signatures of a generalist lifestyle and marine biomass degradation.</title>
        <authorList>
            <person name="Hagestad O.C."/>
            <person name="Hou L."/>
            <person name="Andersen J.H."/>
            <person name="Hansen E.H."/>
            <person name="Altermark B."/>
            <person name="Li C."/>
            <person name="Kuhnert E."/>
            <person name="Cox R.J."/>
            <person name="Crous P.W."/>
            <person name="Spatafora J.W."/>
            <person name="Lail K."/>
            <person name="Amirebrahimi M."/>
            <person name="Lipzen A."/>
            <person name="Pangilinan J."/>
            <person name="Andreopoulos W."/>
            <person name="Hayes R.D."/>
            <person name="Ng V."/>
            <person name="Grigoriev I.V."/>
            <person name="Jackson S.A."/>
            <person name="Sutton T.D.S."/>
            <person name="Dobson A.D.W."/>
            <person name="Rama T."/>
        </authorList>
    </citation>
    <scope>NUCLEOTIDE SEQUENCE</scope>
    <source>
        <strain evidence="2">TRa018bII</strain>
    </source>
</reference>
<feature type="transmembrane region" description="Helical" evidence="1">
    <location>
        <begin position="139"/>
        <end position="159"/>
    </location>
</feature>
<keyword evidence="1" id="KW-0472">Membrane</keyword>
<feature type="transmembrane region" description="Helical" evidence="1">
    <location>
        <begin position="45"/>
        <end position="65"/>
    </location>
</feature>
<evidence type="ECO:0000256" key="1">
    <source>
        <dbReference type="SAM" id="Phobius"/>
    </source>
</evidence>
<keyword evidence="1" id="KW-1133">Transmembrane helix</keyword>